<evidence type="ECO:0000313" key="1">
    <source>
        <dbReference type="EMBL" id="QQD24738.1"/>
    </source>
</evidence>
<keyword evidence="2" id="KW-1185">Reference proteome</keyword>
<name>A0A9X7UXI0_9GAMM</name>
<dbReference type="EMBL" id="CP046056">
    <property type="protein sequence ID" value="QQD24738.1"/>
    <property type="molecule type" value="Genomic_DNA"/>
</dbReference>
<reference evidence="1 2" key="1">
    <citation type="submission" date="2019-11" db="EMBL/GenBank/DDBJ databases">
        <title>Venatorbacter sp. nov. a predator of Campylobacter and other Gram-negative bacteria.</title>
        <authorList>
            <person name="Saeedi A."/>
            <person name="Cummings N.J."/>
            <person name="Connerton I.F."/>
            <person name="Connerton P.L."/>
        </authorList>
    </citation>
    <scope>NUCLEOTIDE SEQUENCE [LARGE SCALE GENOMIC DNA]</scope>
    <source>
        <strain evidence="1">XL5</strain>
    </source>
</reference>
<organism evidence="1 2">
    <name type="scientific">Venatoribacter cucullus</name>
    <dbReference type="NCBI Taxonomy" id="2661630"/>
    <lineage>
        <taxon>Bacteria</taxon>
        <taxon>Pseudomonadati</taxon>
        <taxon>Pseudomonadota</taxon>
        <taxon>Gammaproteobacteria</taxon>
        <taxon>Oceanospirillales</taxon>
        <taxon>Oceanospirillaceae</taxon>
        <taxon>Venatoribacter</taxon>
    </lineage>
</organism>
<dbReference type="KEGG" id="vcw:GJQ55_09815"/>
<accession>A0A9X7UXI0</accession>
<gene>
    <name evidence="1" type="ORF">GJQ55_09815</name>
</gene>
<evidence type="ECO:0000313" key="2">
    <source>
        <dbReference type="Proteomes" id="UP000596074"/>
    </source>
</evidence>
<proteinExistence type="predicted"/>
<protein>
    <submittedName>
        <fullName evidence="1">Uncharacterized protein</fullName>
    </submittedName>
</protein>
<dbReference type="AlphaFoldDB" id="A0A9X7UXI0"/>
<dbReference type="Proteomes" id="UP000596074">
    <property type="component" value="Chromosome"/>
</dbReference>
<sequence length="152" mass="16886">MKYTLPERSSEVTMKKTLAAAALAVLTLSTQSVRAEAIYELEFETDSNWTSIEIRDDAVFVNAPAGEIMNITAKDGLRSFSISPKKIHLRNRSRGMVNMNLYVQSKNNVLGLTICKGSPSSYTSIKSGEARQKNDLKEKDHCEQAALVLQLF</sequence>